<name>A0AA91BTD7_9RHOB</name>
<gene>
    <name evidence="1" type="ORF">GS634_07960</name>
</gene>
<proteinExistence type="predicted"/>
<reference evidence="1" key="1">
    <citation type="submission" date="2019-12" db="EMBL/GenBank/DDBJ databases">
        <title>Ruegeria JWLKs population differentiation of coral mucus and skeleton niches.</title>
        <authorList>
            <person name="Luo D."/>
        </authorList>
    </citation>
    <scope>NUCLEOTIDE SEQUENCE</scope>
    <source>
        <strain evidence="1">HKCCD6181</strain>
    </source>
</reference>
<organism evidence="1 2">
    <name type="scientific">Ruegeria atlantica</name>
    <dbReference type="NCBI Taxonomy" id="81569"/>
    <lineage>
        <taxon>Bacteria</taxon>
        <taxon>Pseudomonadati</taxon>
        <taxon>Pseudomonadota</taxon>
        <taxon>Alphaproteobacteria</taxon>
        <taxon>Rhodobacterales</taxon>
        <taxon>Roseobacteraceae</taxon>
        <taxon>Ruegeria</taxon>
    </lineage>
</organism>
<evidence type="ECO:0000313" key="1">
    <source>
        <dbReference type="EMBL" id="NOE18058.1"/>
    </source>
</evidence>
<comment type="caution">
    <text evidence="1">The sequence shown here is derived from an EMBL/GenBank/DDBJ whole genome shotgun (WGS) entry which is preliminary data.</text>
</comment>
<protein>
    <submittedName>
        <fullName evidence="1">Uncharacterized protein</fullName>
    </submittedName>
</protein>
<dbReference type="EMBL" id="WVRA01000002">
    <property type="protein sequence ID" value="NOE18058.1"/>
    <property type="molecule type" value="Genomic_DNA"/>
</dbReference>
<dbReference type="AlphaFoldDB" id="A0AA91BTD7"/>
<dbReference type="Proteomes" id="UP000597886">
    <property type="component" value="Unassembled WGS sequence"/>
</dbReference>
<accession>A0AA91BTD7</accession>
<sequence length="83" mass="9173">MAPAKNNGKVCIDKIGRALPGKRGKELSKPTCIDGFIRACNRERRELNASGKPVGKEFEFAAGEATKPFKRRNGRFINHFLGV</sequence>
<dbReference type="RefSeq" id="WP_171329428.1">
    <property type="nucleotide sequence ID" value="NZ_WVRA01000002.1"/>
</dbReference>
<evidence type="ECO:0000313" key="2">
    <source>
        <dbReference type="Proteomes" id="UP000597886"/>
    </source>
</evidence>